<dbReference type="RefSeq" id="WP_323253180.1">
    <property type="nucleotide sequence ID" value="NZ_JAYFUL010000058.1"/>
</dbReference>
<gene>
    <name evidence="1" type="ORF">VB264_22340</name>
</gene>
<keyword evidence="2" id="KW-1185">Reference proteome</keyword>
<reference evidence="1 2" key="1">
    <citation type="submission" date="2023-12" db="EMBL/GenBank/DDBJ databases">
        <title>Novel species of the genus Arcicella isolated from rivers.</title>
        <authorList>
            <person name="Lu H."/>
        </authorList>
    </citation>
    <scope>NUCLEOTIDE SEQUENCE [LARGE SCALE GENOMIC DNA]</scope>
    <source>
        <strain evidence="1 2">LMG 21963</strain>
    </source>
</reference>
<protein>
    <submittedName>
        <fullName evidence="1">WbqC family protein</fullName>
    </submittedName>
</protein>
<dbReference type="Pfam" id="PF08889">
    <property type="entry name" value="WbqC"/>
    <property type="match status" value="2"/>
</dbReference>
<evidence type="ECO:0000313" key="1">
    <source>
        <dbReference type="EMBL" id="MEA5260554.1"/>
    </source>
</evidence>
<comment type="caution">
    <text evidence="1">The sequence shown here is derived from an EMBL/GenBank/DDBJ whole genome shotgun (WGS) entry which is preliminary data.</text>
</comment>
<dbReference type="EMBL" id="JAYFUL010000058">
    <property type="protein sequence ID" value="MEA5260554.1"/>
    <property type="molecule type" value="Genomic_DNA"/>
</dbReference>
<sequence>MIIDLQYLPSLEYFVCLLQHETVVIEAHEYYEKQSYRNRCIIQTTNKIDTLSIPVQNGNAKVLIRDLKIEYHQEWIRRHWGAIHSAYGKSPFFEYYSEYFKNIIEKKPDFLFDLNLELLSICLKLLRLEKKIIFTEKYEKNVENDLRSKIHPKKAFSTNGIYKPTAYRQNFGSEFVPNLSILDLLFCQGSQSLKILQSSTENEQRLIN</sequence>
<evidence type="ECO:0000313" key="2">
    <source>
        <dbReference type="Proteomes" id="UP001304671"/>
    </source>
</evidence>
<proteinExistence type="predicted"/>
<accession>A0ABU5QV72</accession>
<dbReference type="InterPro" id="IPR014985">
    <property type="entry name" value="WbqC"/>
</dbReference>
<dbReference type="Proteomes" id="UP001304671">
    <property type="component" value="Unassembled WGS sequence"/>
</dbReference>
<name>A0ABU5QV72_9BACT</name>
<organism evidence="1 2">
    <name type="scientific">Arcicella aquatica</name>
    <dbReference type="NCBI Taxonomy" id="217141"/>
    <lineage>
        <taxon>Bacteria</taxon>
        <taxon>Pseudomonadati</taxon>
        <taxon>Bacteroidota</taxon>
        <taxon>Cytophagia</taxon>
        <taxon>Cytophagales</taxon>
        <taxon>Flectobacillaceae</taxon>
        <taxon>Arcicella</taxon>
    </lineage>
</organism>